<evidence type="ECO:0000259" key="1">
    <source>
        <dbReference type="PROSITE" id="PS50914"/>
    </source>
</evidence>
<dbReference type="SMART" id="SM00749">
    <property type="entry name" value="BON"/>
    <property type="match status" value="3"/>
</dbReference>
<dbReference type="Proteomes" id="UP000199580">
    <property type="component" value="Unassembled WGS sequence"/>
</dbReference>
<dbReference type="PROSITE" id="PS50914">
    <property type="entry name" value="BON"/>
    <property type="match status" value="3"/>
</dbReference>
<dbReference type="RefSeq" id="WP_091394439.1">
    <property type="nucleotide sequence ID" value="NZ_BKAI01000004.1"/>
</dbReference>
<dbReference type="PANTHER" id="PTHR34606">
    <property type="entry name" value="BON DOMAIN-CONTAINING PROTEIN"/>
    <property type="match status" value="1"/>
</dbReference>
<dbReference type="EMBL" id="FNEZ01000002">
    <property type="protein sequence ID" value="SDJ82286.1"/>
    <property type="molecule type" value="Genomic_DNA"/>
</dbReference>
<dbReference type="PANTHER" id="PTHR34606:SF15">
    <property type="entry name" value="BON DOMAIN-CONTAINING PROTEIN"/>
    <property type="match status" value="1"/>
</dbReference>
<reference evidence="2 3" key="1">
    <citation type="submission" date="2016-10" db="EMBL/GenBank/DDBJ databases">
        <authorList>
            <person name="de Groot N.N."/>
        </authorList>
    </citation>
    <scope>NUCLEOTIDE SEQUENCE [LARGE SCALE GENOMIC DNA]</scope>
    <source>
        <strain evidence="2 3">CGMCC 1.10076</strain>
    </source>
</reference>
<dbReference type="OrthoDB" id="870892at2"/>
<dbReference type="InterPro" id="IPR051686">
    <property type="entry name" value="Lipoprotein_DolP"/>
</dbReference>
<gene>
    <name evidence="2" type="ORF">SAMN04487935_1966</name>
</gene>
<keyword evidence="3" id="KW-1185">Reference proteome</keyword>
<dbReference type="Gene3D" id="3.30.1340.30">
    <property type="match status" value="3"/>
</dbReference>
<dbReference type="InterPro" id="IPR007055">
    <property type="entry name" value="BON_dom"/>
</dbReference>
<protein>
    <submittedName>
        <fullName evidence="2">Osmotically-inducible protein OsmY, contains BON domain</fullName>
    </submittedName>
</protein>
<feature type="domain" description="BON" evidence="1">
    <location>
        <begin position="3"/>
        <end position="71"/>
    </location>
</feature>
<proteinExistence type="predicted"/>
<dbReference type="Pfam" id="PF04972">
    <property type="entry name" value="BON"/>
    <property type="match status" value="3"/>
</dbReference>
<name>A0A1G8WW38_9FLAO</name>
<sequence length="235" mass="25840">MKTNEELQKDVQDAIKWEPLLHAAEIGVTAQDGIVTLSGDVDDYYKKTAAEDAAKRVKGVKGIIENIDITYEKSFKKSNRDIVLSAINALKESPVIPKDNIVVKLENAIITLEGQLPWHYQKQAATAAVIKLAGVVAVRNNILIKSDRDDGIEKIHLESALARNSIFGKDIKVSVYGSKITLTGKVASVFEKQEVERVAWCTPGVWAIVNELAVASPYCETTTKLSNSMNQPYKS</sequence>
<dbReference type="AlphaFoldDB" id="A0A1G8WW38"/>
<feature type="domain" description="BON" evidence="1">
    <location>
        <begin position="149"/>
        <end position="216"/>
    </location>
</feature>
<organism evidence="2 3">
    <name type="scientific">Flavobacterium noncentrifugens</name>
    <dbReference type="NCBI Taxonomy" id="1128970"/>
    <lineage>
        <taxon>Bacteria</taxon>
        <taxon>Pseudomonadati</taxon>
        <taxon>Bacteroidota</taxon>
        <taxon>Flavobacteriia</taxon>
        <taxon>Flavobacteriales</taxon>
        <taxon>Flavobacteriaceae</taxon>
        <taxon>Flavobacterium</taxon>
    </lineage>
</organism>
<evidence type="ECO:0000313" key="3">
    <source>
        <dbReference type="Proteomes" id="UP000199580"/>
    </source>
</evidence>
<evidence type="ECO:0000313" key="2">
    <source>
        <dbReference type="EMBL" id="SDJ82286.1"/>
    </source>
</evidence>
<dbReference type="STRING" id="1128970.SAMN04487935_1966"/>
<feature type="domain" description="BON" evidence="1">
    <location>
        <begin position="78"/>
        <end position="146"/>
    </location>
</feature>
<dbReference type="InterPro" id="IPR014004">
    <property type="entry name" value="Transpt-assoc_nodulatn_dom_bac"/>
</dbReference>
<accession>A0A1G8WW38</accession>